<comment type="catalytic activity">
    <reaction evidence="5">
        <text>N(tele)-phospho-L-histidyl/O-phospho-L-threonyl-[pyruvate, phosphate dikinase] + phosphate + H(+) = N(tele)-phospho-L-histidyl/L-threonyl-[pyruvate, phosphate dikinase] + diphosphate</text>
        <dbReference type="Rhea" id="RHEA:43696"/>
        <dbReference type="Rhea" id="RHEA-COMP:10650"/>
        <dbReference type="Rhea" id="RHEA-COMP:10651"/>
        <dbReference type="ChEBI" id="CHEBI:15378"/>
        <dbReference type="ChEBI" id="CHEBI:30013"/>
        <dbReference type="ChEBI" id="CHEBI:33019"/>
        <dbReference type="ChEBI" id="CHEBI:43474"/>
        <dbReference type="ChEBI" id="CHEBI:61977"/>
        <dbReference type="ChEBI" id="CHEBI:83586"/>
        <dbReference type="EC" id="2.7.4.27"/>
    </reaction>
</comment>
<dbReference type="InterPro" id="IPR026565">
    <property type="entry name" value="PPDK_reg"/>
</dbReference>
<dbReference type="PANTHER" id="PTHR31756">
    <property type="entry name" value="PYRUVATE, PHOSPHATE DIKINASE REGULATORY PROTEIN 1, CHLOROPLASTIC"/>
    <property type="match status" value="1"/>
</dbReference>
<name>A0A7C2B254_THERO</name>
<dbReference type="EC" id="2.7.11.32" evidence="5"/>
<evidence type="ECO:0000313" key="6">
    <source>
        <dbReference type="EMBL" id="HEF65777.1"/>
    </source>
</evidence>
<dbReference type="Pfam" id="PF03618">
    <property type="entry name" value="Kinase-PPPase"/>
    <property type="match status" value="1"/>
</dbReference>
<protein>
    <recommendedName>
        <fullName evidence="5">Putative pyruvate, phosphate dikinase regulatory protein</fullName>
        <shortName evidence="5">PPDK regulatory protein</shortName>
        <ecNumber evidence="5">2.7.11.32</ecNumber>
        <ecNumber evidence="5">2.7.4.27</ecNumber>
    </recommendedName>
</protein>
<proteinExistence type="inferred from homology"/>
<gene>
    <name evidence="6" type="ORF">ENP47_09300</name>
</gene>
<feature type="binding site" evidence="5">
    <location>
        <begin position="154"/>
        <end position="161"/>
    </location>
    <ligand>
        <name>ADP</name>
        <dbReference type="ChEBI" id="CHEBI:456216"/>
    </ligand>
</feature>
<evidence type="ECO:0000256" key="4">
    <source>
        <dbReference type="ARBA" id="ARBA00022777"/>
    </source>
</evidence>
<comment type="caution">
    <text evidence="6">The sequence shown here is derived from an EMBL/GenBank/DDBJ whole genome shotgun (WGS) entry which is preliminary data.</text>
</comment>
<dbReference type="InterPro" id="IPR005177">
    <property type="entry name" value="Kinase-pyrophosphorylase"/>
</dbReference>
<accession>A0A7C2B254</accession>
<organism evidence="6">
    <name type="scientific">Thermomicrobium roseum</name>
    <dbReference type="NCBI Taxonomy" id="500"/>
    <lineage>
        <taxon>Bacteria</taxon>
        <taxon>Pseudomonadati</taxon>
        <taxon>Thermomicrobiota</taxon>
        <taxon>Thermomicrobia</taxon>
        <taxon>Thermomicrobiales</taxon>
        <taxon>Thermomicrobiaceae</taxon>
        <taxon>Thermomicrobium</taxon>
    </lineage>
</organism>
<dbReference type="HAMAP" id="MF_00921">
    <property type="entry name" value="PDRP"/>
    <property type="match status" value="1"/>
</dbReference>
<dbReference type="PANTHER" id="PTHR31756:SF3">
    <property type="entry name" value="PYRUVATE, PHOSPHATE DIKINASE REGULATORY PROTEIN 1, CHLOROPLASTIC"/>
    <property type="match status" value="1"/>
</dbReference>
<reference evidence="6" key="1">
    <citation type="journal article" date="2020" name="mSystems">
        <title>Genome- and Community-Level Interaction Insights into Carbon Utilization and Element Cycling Functions of Hydrothermarchaeota in Hydrothermal Sediment.</title>
        <authorList>
            <person name="Zhou Z."/>
            <person name="Liu Y."/>
            <person name="Xu W."/>
            <person name="Pan J."/>
            <person name="Luo Z.H."/>
            <person name="Li M."/>
        </authorList>
    </citation>
    <scope>NUCLEOTIDE SEQUENCE [LARGE SCALE GENOMIC DNA]</scope>
    <source>
        <strain evidence="6">SpSt-222</strain>
    </source>
</reference>
<dbReference type="AlphaFoldDB" id="A0A7C2B254"/>
<keyword evidence="2 5" id="KW-0808">Transferase</keyword>
<keyword evidence="4 5" id="KW-0418">Kinase</keyword>
<evidence type="ECO:0000256" key="2">
    <source>
        <dbReference type="ARBA" id="ARBA00022679"/>
    </source>
</evidence>
<comment type="catalytic activity">
    <reaction evidence="5">
        <text>N(tele)-phospho-L-histidyl/L-threonyl-[pyruvate, phosphate dikinase] + ADP = N(tele)-phospho-L-histidyl/O-phospho-L-threonyl-[pyruvate, phosphate dikinase] + AMP + H(+)</text>
        <dbReference type="Rhea" id="RHEA:43692"/>
        <dbReference type="Rhea" id="RHEA-COMP:10650"/>
        <dbReference type="Rhea" id="RHEA-COMP:10651"/>
        <dbReference type="ChEBI" id="CHEBI:15378"/>
        <dbReference type="ChEBI" id="CHEBI:30013"/>
        <dbReference type="ChEBI" id="CHEBI:61977"/>
        <dbReference type="ChEBI" id="CHEBI:83586"/>
        <dbReference type="ChEBI" id="CHEBI:456215"/>
        <dbReference type="ChEBI" id="CHEBI:456216"/>
        <dbReference type="EC" id="2.7.11.32"/>
    </reaction>
</comment>
<dbReference type="GO" id="GO:0043531">
    <property type="term" value="F:ADP binding"/>
    <property type="evidence" value="ECO:0007669"/>
    <property type="project" value="UniProtKB-UniRule"/>
</dbReference>
<dbReference type="GO" id="GO:0004674">
    <property type="term" value="F:protein serine/threonine kinase activity"/>
    <property type="evidence" value="ECO:0007669"/>
    <property type="project" value="UniProtKB-UniRule"/>
</dbReference>
<evidence type="ECO:0000256" key="5">
    <source>
        <dbReference type="HAMAP-Rule" id="MF_00921"/>
    </source>
</evidence>
<evidence type="ECO:0000256" key="3">
    <source>
        <dbReference type="ARBA" id="ARBA00022741"/>
    </source>
</evidence>
<comment type="similarity">
    <text evidence="5">Belongs to the pyruvate, phosphate/water dikinase regulatory protein family. PDRP subfamily.</text>
</comment>
<dbReference type="EMBL" id="DSJL01000011">
    <property type="protein sequence ID" value="HEF65777.1"/>
    <property type="molecule type" value="Genomic_DNA"/>
</dbReference>
<dbReference type="GO" id="GO:0005524">
    <property type="term" value="F:ATP binding"/>
    <property type="evidence" value="ECO:0007669"/>
    <property type="project" value="InterPro"/>
</dbReference>
<comment type="function">
    <text evidence="5">Bifunctional serine/threonine kinase and phosphorylase involved in the regulation of the pyruvate, phosphate dikinase (PPDK) by catalyzing its phosphorylation/dephosphorylation.</text>
</comment>
<evidence type="ECO:0000256" key="1">
    <source>
        <dbReference type="ARBA" id="ARBA00022527"/>
    </source>
</evidence>
<sequence>MVESSRPRCTVFLISDGVGTTAQAVLDAAMAQFPHVEFEVRRFPGVRSVEQIREIVEEAERSNGIIVHTVVIVEIRRLLVRECHARLIDHVDLLGPLLGQISQKVGVEPLLRPGAARGVGPEYFQRIEAIQYTVRHDDGQGLETLGEADIVLVGVSRTSKTPLSVYLSMSGWKVANVPIILNVPPPPQLRQIDQRKIVGLTIDKDELVRIRQHRLQALGGTLPGEYADPEKVAEELIYFRRVARSGYPWPLVNITGKSIEEIAKEVVSIIQRQRLRGLVAPGDGEAEEGERQGE</sequence>
<dbReference type="EC" id="2.7.4.27" evidence="5"/>
<keyword evidence="3 5" id="KW-0547">Nucleotide-binding</keyword>
<dbReference type="GO" id="GO:0016776">
    <property type="term" value="F:phosphotransferase activity, phosphate group as acceptor"/>
    <property type="evidence" value="ECO:0007669"/>
    <property type="project" value="UniProtKB-UniRule"/>
</dbReference>
<dbReference type="NCBIfam" id="NF003742">
    <property type="entry name" value="PRK05339.1"/>
    <property type="match status" value="1"/>
</dbReference>
<keyword evidence="1 5" id="KW-0723">Serine/threonine-protein kinase</keyword>